<protein>
    <submittedName>
        <fullName evidence="2">Glycosyltransferase</fullName>
    </submittedName>
</protein>
<feature type="transmembrane region" description="Helical" evidence="1">
    <location>
        <begin position="412"/>
        <end position="434"/>
    </location>
</feature>
<dbReference type="AlphaFoldDB" id="A0A7Z2ZSG6"/>
<keyword evidence="1" id="KW-0472">Membrane</keyword>
<feature type="transmembrane region" description="Helical" evidence="1">
    <location>
        <begin position="288"/>
        <end position="311"/>
    </location>
</feature>
<evidence type="ECO:0000256" key="1">
    <source>
        <dbReference type="SAM" id="Phobius"/>
    </source>
</evidence>
<feature type="transmembrane region" description="Helical" evidence="1">
    <location>
        <begin position="446"/>
        <end position="469"/>
    </location>
</feature>
<reference evidence="2 3" key="1">
    <citation type="submission" date="2020-04" db="EMBL/GenBank/DDBJ databases">
        <title>Genome sequencing of novel species.</title>
        <authorList>
            <person name="Heo J."/>
            <person name="Kim S.-J."/>
            <person name="Kim J.-S."/>
            <person name="Hong S.-B."/>
            <person name="Kwon S.-W."/>
        </authorList>
    </citation>
    <scope>NUCLEOTIDE SEQUENCE [LARGE SCALE GENOMIC DNA]</scope>
    <source>
        <strain evidence="2 3">GN2-R2</strain>
    </source>
</reference>
<evidence type="ECO:0000313" key="2">
    <source>
        <dbReference type="EMBL" id="QJE00493.1"/>
    </source>
</evidence>
<gene>
    <name evidence="2" type="ORF">HH212_11065</name>
</gene>
<dbReference type="KEGG" id="mfy:HH212_11065"/>
<keyword evidence="2" id="KW-0808">Transferase</keyword>
<feature type="transmembrane region" description="Helical" evidence="1">
    <location>
        <begin position="42"/>
        <end position="60"/>
    </location>
</feature>
<keyword evidence="3" id="KW-1185">Reference proteome</keyword>
<organism evidence="2 3">
    <name type="scientific">Massilia forsythiae</name>
    <dbReference type="NCBI Taxonomy" id="2728020"/>
    <lineage>
        <taxon>Bacteria</taxon>
        <taxon>Pseudomonadati</taxon>
        <taxon>Pseudomonadota</taxon>
        <taxon>Betaproteobacteria</taxon>
        <taxon>Burkholderiales</taxon>
        <taxon>Oxalobacteraceae</taxon>
        <taxon>Telluria group</taxon>
        <taxon>Massilia</taxon>
    </lineage>
</organism>
<name>A0A7Z2ZSG6_9BURK</name>
<proteinExistence type="predicted"/>
<feature type="transmembrane region" description="Helical" evidence="1">
    <location>
        <begin position="241"/>
        <end position="262"/>
    </location>
</feature>
<feature type="transmembrane region" description="Helical" evidence="1">
    <location>
        <begin position="72"/>
        <end position="90"/>
    </location>
</feature>
<keyword evidence="1" id="KW-1133">Transmembrane helix</keyword>
<dbReference type="RefSeq" id="WP_170202525.1">
    <property type="nucleotide sequence ID" value="NZ_CP051685.1"/>
</dbReference>
<dbReference type="GO" id="GO:0016740">
    <property type="term" value="F:transferase activity"/>
    <property type="evidence" value="ECO:0007669"/>
    <property type="project" value="UniProtKB-KW"/>
</dbReference>
<feature type="transmembrane region" description="Helical" evidence="1">
    <location>
        <begin position="96"/>
        <end position="119"/>
    </location>
</feature>
<dbReference type="Proteomes" id="UP000502415">
    <property type="component" value="Chromosome"/>
</dbReference>
<feature type="transmembrane region" description="Helical" evidence="1">
    <location>
        <begin position="195"/>
        <end position="221"/>
    </location>
</feature>
<accession>A0A7Z2ZSG6</accession>
<dbReference type="EMBL" id="CP051685">
    <property type="protein sequence ID" value="QJE00493.1"/>
    <property type="molecule type" value="Genomic_DNA"/>
</dbReference>
<feature type="transmembrane region" description="Helical" evidence="1">
    <location>
        <begin position="140"/>
        <end position="160"/>
    </location>
</feature>
<sequence length="614" mass="67662">MKPVRLPAAATLALPRWALYALGLLYILPGLIGRDPWKDDAASFGIMWTMAHGGFADWLLPNIAGLPSPEEGPLAFWLGALCIKLFGWLVGDVLGARISTIGIFVLGTVSLWHTAFRLGRRPEAQPLRLAFGGQPEPDDYGRTLADTAVLLYLGCLGLLLHSHETLAVTLQGSLLAWFLYRSVRYIEQADTRNAVLVGAALGALTLTRGFAPPLVLLAALYLCTRFLHLPAAPTLRHLGQAAGVALLVALVWIVPASLAHTYGQNPVGDWMAWNAGQLSVPGWLSLKAFFRVGIWYLWPAWPFAALAAWAWRRQHGLPHIILPTCFVGALTLLLLCDPVSENGDLLKLLPPLALMAAFGLPTMKRGTINAIDWFSVMVLTLLGALVWLFWIAKLTGWPAQLAKNALKLVPGFTPEFGIVSFTVAAAVTVGWIFLVHWRLSRQPSVLWRAVVLSSGGLILLWVLLMTLFLPDLNYSKSYASVARQIAARLPADADCIDTNVGPAQRASFAYFGHLPFAGVEGSKCSFLLVQDSQRALAQQKLEAQQKADGLQKAEAQQKAAPKEDAERRVIQYGERLWGGKEVLSDFRPRDWTLLWEGRRPSDRDERFRLYRRAR</sequence>
<keyword evidence="1" id="KW-0812">Transmembrane</keyword>
<evidence type="ECO:0000313" key="3">
    <source>
        <dbReference type="Proteomes" id="UP000502415"/>
    </source>
</evidence>
<feature type="transmembrane region" description="Helical" evidence="1">
    <location>
        <begin position="317"/>
        <end position="336"/>
    </location>
</feature>
<feature type="transmembrane region" description="Helical" evidence="1">
    <location>
        <begin position="373"/>
        <end position="392"/>
    </location>
</feature>